<name>A0A9Q1CP88_HOLLE</name>
<organism evidence="2 3">
    <name type="scientific">Holothuria leucospilota</name>
    <name type="common">Black long sea cucumber</name>
    <name type="synonym">Mertensiothuria leucospilota</name>
    <dbReference type="NCBI Taxonomy" id="206669"/>
    <lineage>
        <taxon>Eukaryota</taxon>
        <taxon>Metazoa</taxon>
        <taxon>Echinodermata</taxon>
        <taxon>Eleutherozoa</taxon>
        <taxon>Echinozoa</taxon>
        <taxon>Holothuroidea</taxon>
        <taxon>Aspidochirotacea</taxon>
        <taxon>Aspidochirotida</taxon>
        <taxon>Holothuriidae</taxon>
        <taxon>Holothuria</taxon>
    </lineage>
</organism>
<dbReference type="PROSITE" id="PS50837">
    <property type="entry name" value="NACHT"/>
    <property type="match status" value="1"/>
</dbReference>
<evidence type="ECO:0000313" key="3">
    <source>
        <dbReference type="Proteomes" id="UP001152320"/>
    </source>
</evidence>
<dbReference type="InterPro" id="IPR027417">
    <property type="entry name" value="P-loop_NTPase"/>
</dbReference>
<dbReference type="OrthoDB" id="427518at2759"/>
<dbReference type="Pfam" id="PF05729">
    <property type="entry name" value="NACHT"/>
    <property type="match status" value="1"/>
</dbReference>
<evidence type="ECO:0000259" key="1">
    <source>
        <dbReference type="PROSITE" id="PS50837"/>
    </source>
</evidence>
<dbReference type="InterPro" id="IPR007111">
    <property type="entry name" value="NACHT_NTPase"/>
</dbReference>
<dbReference type="Gene3D" id="3.40.50.300">
    <property type="entry name" value="P-loop containing nucleotide triphosphate hydrolases"/>
    <property type="match status" value="1"/>
</dbReference>
<evidence type="ECO:0000313" key="2">
    <source>
        <dbReference type="EMBL" id="KAJ8048873.1"/>
    </source>
</evidence>
<dbReference type="Proteomes" id="UP001152320">
    <property type="component" value="Chromosome 1"/>
</dbReference>
<comment type="caution">
    <text evidence="2">The sequence shown here is derived from an EMBL/GenBank/DDBJ whole genome shotgun (WGS) entry which is preliminary data.</text>
</comment>
<sequence>MQVVCNLFPILTHLIIFTARKDIFISELKEKYNDLYESVKPIPYIRDGLYCIDRVFVEGGIEYLVAEGKMNSPGTWAKLSSYNDILNDDRVKSTRRILEGEPGYGKSTITLQFAYDWCNKVQTSYLKNTDIFILLRLRQLGGVNSIYTAIKRFLLPKDSTLTESDIENILSDSTSVVLILDGYDEYPDQNSDSDSIIVNILTKELLQPFEVILTTRASCLPKKYSASTKRLRLTGFDDKVRTKYIQKAVVGNDSEATQKIKKQLDENPDLRDLCQVPLFFVMFAHMSNESRQFQKINNVTFFFRYMISCFHSHMRNKMKDENVQSCHLKEADHMKLDDLAFEGLSGKNQQIVWTKEDIRERLGQDFLNQYLRIGVLVEEEVIDISDNPSLKISDHIQYKTEVRFYHRLFCEWYAAHHLAKYASRDDVKFTPCGEGEEKDEQKNMTTSDKDVYLKSLDPFNLHYVYRFACGLDPTAAEKIIAYLESRKDAEKVAILCLLEQGQNITNLLETVQKLCSREVTIYDNDSLLLQKSTVKLLEIAETNKVRVGRNTFHFF</sequence>
<keyword evidence="3" id="KW-1185">Reference proteome</keyword>
<feature type="domain" description="NACHT" evidence="1">
    <location>
        <begin position="94"/>
        <end position="216"/>
    </location>
</feature>
<dbReference type="PANTHER" id="PTHR46312">
    <property type="entry name" value="NACHT DOMAIN-CONTAINING PROTEIN"/>
    <property type="match status" value="1"/>
</dbReference>
<gene>
    <name evidence="2" type="ORF">HOLleu_01360</name>
</gene>
<dbReference type="AlphaFoldDB" id="A0A9Q1CP88"/>
<protein>
    <submittedName>
        <fullName evidence="2">NLR family CARD domain-containing protein 4</fullName>
    </submittedName>
</protein>
<accession>A0A9Q1CP88</accession>
<dbReference type="SUPFAM" id="SSF52540">
    <property type="entry name" value="P-loop containing nucleoside triphosphate hydrolases"/>
    <property type="match status" value="1"/>
</dbReference>
<proteinExistence type="predicted"/>
<dbReference type="PANTHER" id="PTHR46312:SF2">
    <property type="entry name" value="NUCLEOTIDE-BINDING OLIGOMERIZATION DOMAIN-CONTAINING PROTEIN 2-LIKE"/>
    <property type="match status" value="1"/>
</dbReference>
<dbReference type="EMBL" id="JAIZAY010000001">
    <property type="protein sequence ID" value="KAJ8048873.1"/>
    <property type="molecule type" value="Genomic_DNA"/>
</dbReference>
<reference evidence="2" key="1">
    <citation type="submission" date="2021-10" db="EMBL/GenBank/DDBJ databases">
        <title>Tropical sea cucumber genome reveals ecological adaptation and Cuvierian tubules defense mechanism.</title>
        <authorList>
            <person name="Chen T."/>
        </authorList>
    </citation>
    <scope>NUCLEOTIDE SEQUENCE</scope>
    <source>
        <strain evidence="2">Nanhai2018</strain>
        <tissue evidence="2">Muscle</tissue>
    </source>
</reference>